<sequence length="151" mass="17680">MKRMLYSFLFIAAVIIIVSCGGKELPSINPGLYEIEFKLDYGGQSLVAKQRVRYNPDGTFEATNFNNYAAAEEIKGKYKMENKQLVSYDTYARSITQNSEWKEKEPSKVEIRKIKQGSYQYYFKFPNNQMRVLYKQVGMKEGWKTYTRISD</sequence>
<dbReference type="EMBL" id="LNQE01000904">
    <property type="protein sequence ID" value="KUG23480.1"/>
    <property type="molecule type" value="Genomic_DNA"/>
</dbReference>
<accession>A0A0W8FRC3</accession>
<dbReference type="AlphaFoldDB" id="A0A0W8FRC3"/>
<evidence type="ECO:0008006" key="2">
    <source>
        <dbReference type="Google" id="ProtNLM"/>
    </source>
</evidence>
<comment type="caution">
    <text evidence="1">The sequence shown here is derived from an EMBL/GenBank/DDBJ whole genome shotgun (WGS) entry which is preliminary data.</text>
</comment>
<protein>
    <recommendedName>
        <fullName evidence="2">Lipoprotein</fullName>
    </recommendedName>
</protein>
<organism evidence="1">
    <name type="scientific">hydrocarbon metagenome</name>
    <dbReference type="NCBI Taxonomy" id="938273"/>
    <lineage>
        <taxon>unclassified sequences</taxon>
        <taxon>metagenomes</taxon>
        <taxon>ecological metagenomes</taxon>
    </lineage>
</organism>
<gene>
    <name evidence="1" type="ORF">ASZ90_006721</name>
</gene>
<proteinExistence type="predicted"/>
<dbReference type="PROSITE" id="PS51257">
    <property type="entry name" value="PROKAR_LIPOPROTEIN"/>
    <property type="match status" value="1"/>
</dbReference>
<name>A0A0W8FRC3_9ZZZZ</name>
<evidence type="ECO:0000313" key="1">
    <source>
        <dbReference type="EMBL" id="KUG23480.1"/>
    </source>
</evidence>
<reference evidence="1" key="1">
    <citation type="journal article" date="2015" name="Proc. Natl. Acad. Sci. U.S.A.">
        <title>Networks of energetic and metabolic interactions define dynamics in microbial communities.</title>
        <authorList>
            <person name="Embree M."/>
            <person name="Liu J.K."/>
            <person name="Al-Bassam M.M."/>
            <person name="Zengler K."/>
        </authorList>
    </citation>
    <scope>NUCLEOTIDE SEQUENCE</scope>
</reference>